<dbReference type="AlphaFoldDB" id="A0A9P8P5K3"/>
<reference evidence="1" key="2">
    <citation type="submission" date="2021-01" db="EMBL/GenBank/DDBJ databases">
        <authorList>
            <person name="Schikora-Tamarit M.A."/>
        </authorList>
    </citation>
    <scope>NUCLEOTIDE SEQUENCE</scope>
    <source>
        <strain evidence="1">CBS6075</strain>
    </source>
</reference>
<dbReference type="GeneID" id="70235793"/>
<organism evidence="1 2">
    <name type="scientific">Ogataea philodendri</name>
    <dbReference type="NCBI Taxonomy" id="1378263"/>
    <lineage>
        <taxon>Eukaryota</taxon>
        <taxon>Fungi</taxon>
        <taxon>Dikarya</taxon>
        <taxon>Ascomycota</taxon>
        <taxon>Saccharomycotina</taxon>
        <taxon>Pichiomycetes</taxon>
        <taxon>Pichiales</taxon>
        <taxon>Pichiaceae</taxon>
        <taxon>Ogataea</taxon>
    </lineage>
</organism>
<evidence type="ECO:0000313" key="2">
    <source>
        <dbReference type="Proteomes" id="UP000769157"/>
    </source>
</evidence>
<accession>A0A9P8P5K3</accession>
<gene>
    <name evidence="1" type="ORF">OGAPHI_003828</name>
</gene>
<proteinExistence type="predicted"/>
<protein>
    <submittedName>
        <fullName evidence="1">Uncharacterized protein</fullName>
    </submittedName>
</protein>
<dbReference type="Proteomes" id="UP000769157">
    <property type="component" value="Unassembled WGS sequence"/>
</dbReference>
<name>A0A9P8P5K3_9ASCO</name>
<evidence type="ECO:0000313" key="1">
    <source>
        <dbReference type="EMBL" id="KAH3665640.1"/>
    </source>
</evidence>
<comment type="caution">
    <text evidence="1">The sequence shown here is derived from an EMBL/GenBank/DDBJ whole genome shotgun (WGS) entry which is preliminary data.</text>
</comment>
<reference evidence="1" key="1">
    <citation type="journal article" date="2021" name="Open Biol.">
        <title>Shared evolutionary footprints suggest mitochondrial oxidative damage underlies multiple complex I losses in fungi.</title>
        <authorList>
            <person name="Schikora-Tamarit M.A."/>
            <person name="Marcet-Houben M."/>
            <person name="Nosek J."/>
            <person name="Gabaldon T."/>
        </authorList>
    </citation>
    <scope>NUCLEOTIDE SEQUENCE</scope>
    <source>
        <strain evidence="1">CBS6075</strain>
    </source>
</reference>
<dbReference type="EMBL" id="JAEUBE010000295">
    <property type="protein sequence ID" value="KAH3665640.1"/>
    <property type="molecule type" value="Genomic_DNA"/>
</dbReference>
<dbReference type="RefSeq" id="XP_046060844.1">
    <property type="nucleotide sequence ID" value="XM_046204841.1"/>
</dbReference>
<keyword evidence="2" id="KW-1185">Reference proteome</keyword>
<sequence length="164" mass="18346">MVEFAGVYALFWNLNALGRCSLACSEETIRGISSNVRPFSFFRRFEVTSRLVACGLEFIGTSSILSLLDPLRPKDFSFLRNLDAEEDDEYILIDSGSTSSIPAEEASGASTMIDLRASAEATPIRWFCRFERILLMSDTCWSYESEDTSVCDGVFVMIPRFSIA</sequence>